<evidence type="ECO:0000313" key="1">
    <source>
        <dbReference type="EMBL" id="CAK9324159.1"/>
    </source>
</evidence>
<accession>A0ABP0YUY4</accession>
<keyword evidence="2" id="KW-1185">Reference proteome</keyword>
<name>A0ABP0YUY4_9ROSI</name>
<dbReference type="EMBL" id="OZ021740">
    <property type="protein sequence ID" value="CAK9324159.1"/>
    <property type="molecule type" value="Genomic_DNA"/>
</dbReference>
<sequence length="216" mass="23614">MSYVSSLLDEESVEISDSEEDVKALLSYISSYSSLCKSPLKEFDISSDKHKVLNDALSDKQEEIRVCEKVVLVVSINHKCLGSVDASISSVIILQDGSIKGLHALINNPSVVARSSVSNVEVIVSNKIEIVTNANVVEKSTNVCVSTKQEDGAPNIELMSKDILQKSTCLDGNFEEDESDDDLLIHSPCKKKKKMNLDDIAPSCYSEQDDVVVDDN</sequence>
<reference evidence="1 2" key="1">
    <citation type="submission" date="2024-03" db="EMBL/GenBank/DDBJ databases">
        <authorList>
            <person name="Gkanogiannis A."/>
            <person name="Becerra Lopez-Lavalle L."/>
        </authorList>
    </citation>
    <scope>NUCLEOTIDE SEQUENCE [LARGE SCALE GENOMIC DNA]</scope>
</reference>
<gene>
    <name evidence="1" type="ORF">CITCOLO1_LOCUS16385</name>
</gene>
<protein>
    <submittedName>
        <fullName evidence="1">Uncharacterized protein</fullName>
    </submittedName>
</protein>
<evidence type="ECO:0000313" key="2">
    <source>
        <dbReference type="Proteomes" id="UP001642487"/>
    </source>
</evidence>
<proteinExistence type="predicted"/>
<organism evidence="1 2">
    <name type="scientific">Citrullus colocynthis</name>
    <name type="common">colocynth</name>
    <dbReference type="NCBI Taxonomy" id="252529"/>
    <lineage>
        <taxon>Eukaryota</taxon>
        <taxon>Viridiplantae</taxon>
        <taxon>Streptophyta</taxon>
        <taxon>Embryophyta</taxon>
        <taxon>Tracheophyta</taxon>
        <taxon>Spermatophyta</taxon>
        <taxon>Magnoliopsida</taxon>
        <taxon>eudicotyledons</taxon>
        <taxon>Gunneridae</taxon>
        <taxon>Pentapetalae</taxon>
        <taxon>rosids</taxon>
        <taxon>fabids</taxon>
        <taxon>Cucurbitales</taxon>
        <taxon>Cucurbitaceae</taxon>
        <taxon>Benincaseae</taxon>
        <taxon>Citrullus</taxon>
    </lineage>
</organism>
<dbReference type="Proteomes" id="UP001642487">
    <property type="component" value="Chromosome 6"/>
</dbReference>